<dbReference type="Pfam" id="PF01590">
    <property type="entry name" value="GAF"/>
    <property type="match status" value="1"/>
</dbReference>
<feature type="transmembrane region" description="Helical" evidence="7">
    <location>
        <begin position="98"/>
        <end position="120"/>
    </location>
</feature>
<keyword evidence="3 9" id="KW-0808">Transferase</keyword>
<evidence type="ECO:0000256" key="6">
    <source>
        <dbReference type="ARBA" id="ARBA00022840"/>
    </source>
</evidence>
<feature type="transmembrane region" description="Helical" evidence="7">
    <location>
        <begin position="132"/>
        <end position="156"/>
    </location>
</feature>
<dbReference type="Gene3D" id="3.30.565.10">
    <property type="entry name" value="Histidine kinase-like ATPase, C-terminal domain"/>
    <property type="match status" value="1"/>
</dbReference>
<dbReference type="CDD" id="cd00075">
    <property type="entry name" value="HATPase"/>
    <property type="match status" value="1"/>
</dbReference>
<keyword evidence="7" id="KW-0812">Transmembrane</keyword>
<keyword evidence="5" id="KW-0418">Kinase</keyword>
<dbReference type="SUPFAM" id="SSF55781">
    <property type="entry name" value="GAF domain-like"/>
    <property type="match status" value="1"/>
</dbReference>
<dbReference type="InterPro" id="IPR029016">
    <property type="entry name" value="GAF-like_dom_sf"/>
</dbReference>
<dbReference type="EMBL" id="CP016591">
    <property type="protein sequence ID" value="ANY20564.1"/>
    <property type="molecule type" value="Genomic_DNA"/>
</dbReference>
<feature type="domain" description="Histidine kinase" evidence="8">
    <location>
        <begin position="486"/>
        <end position="688"/>
    </location>
</feature>
<evidence type="ECO:0000256" key="1">
    <source>
        <dbReference type="ARBA" id="ARBA00000085"/>
    </source>
</evidence>
<keyword evidence="10" id="KW-1185">Reference proteome</keyword>
<evidence type="ECO:0000313" key="10">
    <source>
        <dbReference type="Proteomes" id="UP000092932"/>
    </source>
</evidence>
<evidence type="ECO:0000259" key="8">
    <source>
        <dbReference type="PROSITE" id="PS50109"/>
    </source>
</evidence>
<evidence type="ECO:0000256" key="7">
    <source>
        <dbReference type="SAM" id="Phobius"/>
    </source>
</evidence>
<evidence type="ECO:0000256" key="3">
    <source>
        <dbReference type="ARBA" id="ARBA00022679"/>
    </source>
</evidence>
<protein>
    <recommendedName>
        <fullName evidence="2">histidine kinase</fullName>
        <ecNumber evidence="2">2.7.13.3</ecNumber>
    </recommendedName>
</protein>
<evidence type="ECO:0000256" key="5">
    <source>
        <dbReference type="ARBA" id="ARBA00022777"/>
    </source>
</evidence>
<dbReference type="GO" id="GO:0004673">
    <property type="term" value="F:protein histidine kinase activity"/>
    <property type="evidence" value="ECO:0007669"/>
    <property type="project" value="UniProtKB-EC"/>
</dbReference>
<reference evidence="9 10" key="1">
    <citation type="submission" date="2016-07" db="EMBL/GenBank/DDBJ databases">
        <title>Complete genome sequence of Altererythrobacter dongtanensis KCTC 22672, a type strain with esterase isolated from tidal flat.</title>
        <authorList>
            <person name="Cheng H."/>
            <person name="Wu Y.-H."/>
            <person name="Zhou P."/>
            <person name="Huo Y.-Y."/>
            <person name="Wang C.-S."/>
            <person name="Xu X.-W."/>
        </authorList>
    </citation>
    <scope>NUCLEOTIDE SEQUENCE [LARGE SCALE GENOMIC DNA]</scope>
    <source>
        <strain evidence="9 10">KCTC 22672</strain>
    </source>
</reference>
<dbReference type="PRINTS" id="PR00344">
    <property type="entry name" value="BCTRLSENSOR"/>
</dbReference>
<dbReference type="PATRIC" id="fig|692370.5.peg.2074"/>
<dbReference type="RefSeq" id="WP_067679439.1">
    <property type="nucleotide sequence ID" value="NZ_CP016591.1"/>
</dbReference>
<keyword evidence="7" id="KW-0472">Membrane</keyword>
<dbReference type="InterPro" id="IPR036890">
    <property type="entry name" value="HATPase_C_sf"/>
</dbReference>
<feature type="transmembrane region" description="Helical" evidence="7">
    <location>
        <begin position="198"/>
        <end position="218"/>
    </location>
</feature>
<dbReference type="SUPFAM" id="SSF55874">
    <property type="entry name" value="ATPase domain of HSP90 chaperone/DNA topoisomerase II/histidine kinase"/>
    <property type="match status" value="1"/>
</dbReference>
<dbReference type="SMART" id="SM00387">
    <property type="entry name" value="HATPase_c"/>
    <property type="match status" value="1"/>
</dbReference>
<dbReference type="InterPro" id="IPR003018">
    <property type="entry name" value="GAF"/>
</dbReference>
<feature type="transmembrane region" description="Helical" evidence="7">
    <location>
        <begin position="168"/>
        <end position="192"/>
    </location>
</feature>
<sequence length="703" mass="75997">MGAASFWQFAGFFLSLGGAVACAVVAVMLLTRNGNPRREHASVIVALVASAAWCVTIAAWGPGTLPASLVESGRNLAWLFVLYRLFGNDGRDHSLAPIRPLVFVLALVECLQPAVAILQFRFADVKAIAELAFSVGALFRALVSVGALVLLHNLYAGASGLSRQMLRWSAAALAGLWAFQLNLYAVAWLVGYMPVELAALRGLVIAGVALLFAIGANARAAELKILPSRTVAFQSLSLLVIGAYLIAMTLLAESMAVFGGEFSRFTQVGFLFAAATVALLWLPSKRMRGWLRVKAFKHLFQHRYDYRAEWLRFTGTIGRAGPEAPALSIRAAQALADITDSQGAALLLPAEGGEMVLAGHWQWPELSTSSSSCDAELAALLERTGKIVELDDVRDSDDAEIDPAVVPPWLIDDRKAWAIVPLIHFERLVGVAVLARPPLARRLDWEDFDLLKVVGRQLASYLAEQAGHEALIEASRFEEFNRRIAFVMHDIKNLASQLSLLARNAERHADNPAFRADMLVTLTKSAEKLNALLARLGRYGAAGGTGRVPVDLALVARRIALRYSGARRVELTRCDPCVVKADAEALEQALVHIVQNAIDASDPDMPVFIDVSCDGLQGRIEIIDSGSGMSPQFVRDKLFKPFVSSKEGGFGIGAFEARELIRAMGGRLDVDSREGLGTRFATVLPMTTAVGPKADINLQQEVA</sequence>
<dbReference type="AlphaFoldDB" id="A0A1B2AEI8"/>
<dbReference type="Gene3D" id="3.30.450.40">
    <property type="match status" value="1"/>
</dbReference>
<evidence type="ECO:0000313" key="9">
    <source>
        <dbReference type="EMBL" id="ANY20564.1"/>
    </source>
</evidence>
<dbReference type="InterPro" id="IPR003594">
    <property type="entry name" value="HATPase_dom"/>
</dbReference>
<proteinExistence type="predicted"/>
<dbReference type="PANTHER" id="PTHR44936">
    <property type="entry name" value="SENSOR PROTEIN CREC"/>
    <property type="match status" value="1"/>
</dbReference>
<dbReference type="InterPro" id="IPR005467">
    <property type="entry name" value="His_kinase_dom"/>
</dbReference>
<dbReference type="GO" id="GO:0005524">
    <property type="term" value="F:ATP binding"/>
    <property type="evidence" value="ECO:0007669"/>
    <property type="project" value="UniProtKB-KW"/>
</dbReference>
<keyword evidence="6" id="KW-0067">ATP-binding</keyword>
<dbReference type="PANTHER" id="PTHR44936:SF10">
    <property type="entry name" value="SENSOR PROTEIN RSTB"/>
    <property type="match status" value="1"/>
</dbReference>
<dbReference type="InterPro" id="IPR014265">
    <property type="entry name" value="XrtA/PrsK"/>
</dbReference>
<organism evidence="9 10">
    <name type="scientific">Tsuneonella dongtanensis</name>
    <dbReference type="NCBI Taxonomy" id="692370"/>
    <lineage>
        <taxon>Bacteria</taxon>
        <taxon>Pseudomonadati</taxon>
        <taxon>Pseudomonadota</taxon>
        <taxon>Alphaproteobacteria</taxon>
        <taxon>Sphingomonadales</taxon>
        <taxon>Erythrobacteraceae</taxon>
        <taxon>Tsuneonella</taxon>
    </lineage>
</organism>
<dbReference type="Proteomes" id="UP000092932">
    <property type="component" value="Chromosome"/>
</dbReference>
<dbReference type="NCBIfam" id="TIGR02916">
    <property type="entry name" value="PEP_his_kin"/>
    <property type="match status" value="1"/>
</dbReference>
<feature type="transmembrane region" description="Helical" evidence="7">
    <location>
        <begin position="230"/>
        <end position="252"/>
    </location>
</feature>
<dbReference type="EC" id="2.7.13.3" evidence="2"/>
<keyword evidence="7" id="KW-1133">Transmembrane helix</keyword>
<name>A0A1B2AEI8_9SPHN</name>
<dbReference type="Pfam" id="PF02518">
    <property type="entry name" value="HATPase_c"/>
    <property type="match status" value="1"/>
</dbReference>
<dbReference type="STRING" id="692370.A6F68_02060"/>
<keyword evidence="4" id="KW-0547">Nucleotide-binding</keyword>
<dbReference type="KEGG" id="ado:A6F68_02060"/>
<evidence type="ECO:0000256" key="2">
    <source>
        <dbReference type="ARBA" id="ARBA00012438"/>
    </source>
</evidence>
<feature type="transmembrane region" description="Helical" evidence="7">
    <location>
        <begin position="264"/>
        <end position="282"/>
    </location>
</feature>
<dbReference type="InterPro" id="IPR004358">
    <property type="entry name" value="Sig_transdc_His_kin-like_C"/>
</dbReference>
<dbReference type="PROSITE" id="PS50109">
    <property type="entry name" value="HIS_KIN"/>
    <property type="match status" value="1"/>
</dbReference>
<accession>A0A1B2AEI8</accession>
<dbReference type="OrthoDB" id="9785691at2"/>
<evidence type="ECO:0000256" key="4">
    <source>
        <dbReference type="ARBA" id="ARBA00022741"/>
    </source>
</evidence>
<comment type="catalytic activity">
    <reaction evidence="1">
        <text>ATP + protein L-histidine = ADP + protein N-phospho-L-histidine.</text>
        <dbReference type="EC" id="2.7.13.3"/>
    </reaction>
</comment>
<feature type="transmembrane region" description="Helical" evidence="7">
    <location>
        <begin position="42"/>
        <end position="61"/>
    </location>
</feature>
<gene>
    <name evidence="9" type="primary">dctB_2</name>
    <name evidence="9" type="ORF">A6F68_02060</name>
</gene>
<dbReference type="InterPro" id="IPR050980">
    <property type="entry name" value="2C_sensor_his_kinase"/>
</dbReference>
<feature type="transmembrane region" description="Helical" evidence="7">
    <location>
        <begin position="6"/>
        <end position="30"/>
    </location>
</feature>